<keyword evidence="3" id="KW-1003">Cell membrane</keyword>
<feature type="transmembrane region" description="Helical" evidence="7">
    <location>
        <begin position="261"/>
        <end position="288"/>
    </location>
</feature>
<feature type="transmembrane region" description="Helical" evidence="7">
    <location>
        <begin position="206"/>
        <end position="228"/>
    </location>
</feature>
<dbReference type="InterPro" id="IPR008276">
    <property type="entry name" value="C_nuclsd_transpt"/>
</dbReference>
<dbReference type="InterPro" id="IPR002668">
    <property type="entry name" value="CNT_N_dom"/>
</dbReference>
<evidence type="ECO:0000256" key="7">
    <source>
        <dbReference type="SAM" id="Phobius"/>
    </source>
</evidence>
<dbReference type="RefSeq" id="WP_155445159.1">
    <property type="nucleotide sequence ID" value="NZ_JAOQNR010000003.1"/>
</dbReference>
<evidence type="ECO:0000256" key="3">
    <source>
        <dbReference type="ARBA" id="ARBA00022475"/>
    </source>
</evidence>
<accession>A0A6N8DJL9</accession>
<evidence type="ECO:0000259" key="8">
    <source>
        <dbReference type="Pfam" id="PF01773"/>
    </source>
</evidence>
<feature type="transmembrane region" description="Helical" evidence="7">
    <location>
        <begin position="99"/>
        <end position="120"/>
    </location>
</feature>
<keyword evidence="4 7" id="KW-0812">Transmembrane</keyword>
<comment type="subcellular location">
    <subcellularLocation>
        <location evidence="1">Cell membrane</location>
        <topology evidence="1">Multi-pass membrane protein</topology>
    </subcellularLocation>
</comment>
<dbReference type="PANTHER" id="PTHR10590:SF4">
    <property type="entry name" value="SOLUTE CARRIER FAMILY 28 MEMBER 3"/>
    <property type="match status" value="1"/>
</dbReference>
<evidence type="ECO:0000256" key="1">
    <source>
        <dbReference type="ARBA" id="ARBA00004651"/>
    </source>
</evidence>
<dbReference type="Proteomes" id="UP000439113">
    <property type="component" value="Unassembled WGS sequence"/>
</dbReference>
<dbReference type="Pfam" id="PF07662">
    <property type="entry name" value="Nucleos_tra2_C"/>
    <property type="match status" value="1"/>
</dbReference>
<proteinExistence type="inferred from homology"/>
<organism evidence="11 12">
    <name type="scientific">Rhodoblastus acidophilus</name>
    <name type="common">Rhodopseudomonas acidophila</name>
    <dbReference type="NCBI Taxonomy" id="1074"/>
    <lineage>
        <taxon>Bacteria</taxon>
        <taxon>Pseudomonadati</taxon>
        <taxon>Pseudomonadota</taxon>
        <taxon>Alphaproteobacteria</taxon>
        <taxon>Hyphomicrobiales</taxon>
        <taxon>Rhodoblastaceae</taxon>
        <taxon>Rhodoblastus</taxon>
    </lineage>
</organism>
<dbReference type="EMBL" id="WNKS01000003">
    <property type="protein sequence ID" value="MTV30498.1"/>
    <property type="molecule type" value="Genomic_DNA"/>
</dbReference>
<evidence type="ECO:0000313" key="11">
    <source>
        <dbReference type="EMBL" id="MTV30498.1"/>
    </source>
</evidence>
<evidence type="ECO:0000259" key="10">
    <source>
        <dbReference type="Pfam" id="PF07670"/>
    </source>
</evidence>
<dbReference type="AlphaFoldDB" id="A0A6N8DJL9"/>
<dbReference type="PANTHER" id="PTHR10590">
    <property type="entry name" value="SODIUM/NUCLEOSIDE COTRANSPORTER"/>
    <property type="match status" value="1"/>
</dbReference>
<evidence type="ECO:0000259" key="9">
    <source>
        <dbReference type="Pfam" id="PF07662"/>
    </source>
</evidence>
<protein>
    <submittedName>
        <fullName evidence="11">Nucleoside:proton symporter</fullName>
    </submittedName>
</protein>
<comment type="caution">
    <text evidence="11">The sequence shown here is derived from an EMBL/GenBank/DDBJ whole genome shotgun (WGS) entry which is preliminary data.</text>
</comment>
<evidence type="ECO:0000256" key="5">
    <source>
        <dbReference type="ARBA" id="ARBA00022989"/>
    </source>
</evidence>
<feature type="transmembrane region" description="Helical" evidence="7">
    <location>
        <begin position="27"/>
        <end position="47"/>
    </location>
</feature>
<dbReference type="InterPro" id="IPR011657">
    <property type="entry name" value="CNT_C_dom"/>
</dbReference>
<keyword evidence="6 7" id="KW-0472">Membrane</keyword>
<evidence type="ECO:0000256" key="4">
    <source>
        <dbReference type="ARBA" id="ARBA00022692"/>
    </source>
</evidence>
<feature type="transmembrane region" description="Helical" evidence="7">
    <location>
        <begin position="355"/>
        <end position="380"/>
    </location>
</feature>
<feature type="transmembrane region" description="Helical" evidence="7">
    <location>
        <begin position="175"/>
        <end position="194"/>
    </location>
</feature>
<sequence>MHLLHGCLALIALLGLAALLSEDRRAISPRVVVAGVALQAALAVLLLKIPAASSAMAFLAQGVGALDRATEAGTSFVFGYVGGGTLPFELNGKGSPLSLAFRVFPMILVVCALASLLFHWGLLQRVVAGMAFVLRRTIGVGGALGTGAAVNVFVGMVEAPILVRPYLANMHRGEIFCLMSVGMAGIAGTVMAIYGHILQPILPDAFAHVLTAALISAPAAIAVAALMIPFPAKAEPEKPLVLADPPRNALEAISRGTSDGIVILANVLASIIVLLALVALVNAGLGALPDVLGEKLSLQRLFSLGFWPFAWLIGIETADLATAAKLLGEKTVLNEFVAFLDLARETSLSPRSRLILTYALCGFANFGSLGIMVGGLSVMAPERKHDIIAMSFRALVAGTLASLMGGALIGALT</sequence>
<dbReference type="GO" id="GO:0005886">
    <property type="term" value="C:plasma membrane"/>
    <property type="evidence" value="ECO:0007669"/>
    <property type="project" value="UniProtKB-SubCell"/>
</dbReference>
<feature type="transmembrane region" description="Helical" evidence="7">
    <location>
        <begin position="392"/>
        <end position="412"/>
    </location>
</feature>
<dbReference type="InterPro" id="IPR011642">
    <property type="entry name" value="Gate_dom"/>
</dbReference>
<dbReference type="GO" id="GO:0005337">
    <property type="term" value="F:nucleoside transmembrane transporter activity"/>
    <property type="evidence" value="ECO:0007669"/>
    <property type="project" value="InterPro"/>
</dbReference>
<evidence type="ECO:0000256" key="6">
    <source>
        <dbReference type="ARBA" id="ARBA00023136"/>
    </source>
</evidence>
<dbReference type="GO" id="GO:0015293">
    <property type="term" value="F:symporter activity"/>
    <property type="evidence" value="ECO:0007669"/>
    <property type="project" value="TreeGrafter"/>
</dbReference>
<feature type="domain" description="Concentrative nucleoside transporter C-terminal" evidence="9">
    <location>
        <begin position="208"/>
        <end position="410"/>
    </location>
</feature>
<gene>
    <name evidence="11" type="ORF">GJ654_05765</name>
</gene>
<dbReference type="Pfam" id="PF07670">
    <property type="entry name" value="Gate"/>
    <property type="match status" value="1"/>
</dbReference>
<feature type="transmembrane region" description="Helical" evidence="7">
    <location>
        <begin position="140"/>
        <end position="163"/>
    </location>
</feature>
<evidence type="ECO:0000256" key="2">
    <source>
        <dbReference type="ARBA" id="ARBA00009033"/>
    </source>
</evidence>
<comment type="similarity">
    <text evidence="2">Belongs to the concentrative nucleoside transporter (CNT) (TC 2.A.41) family.</text>
</comment>
<feature type="domain" description="Concentrative nucleoside transporter N-terminal" evidence="8">
    <location>
        <begin position="9"/>
        <end position="80"/>
    </location>
</feature>
<dbReference type="OrthoDB" id="9766455at2"/>
<name>A0A6N8DJL9_RHOAC</name>
<dbReference type="Pfam" id="PF01773">
    <property type="entry name" value="Nucleos_tra2_N"/>
    <property type="match status" value="1"/>
</dbReference>
<reference evidence="11 12" key="1">
    <citation type="submission" date="2019-11" db="EMBL/GenBank/DDBJ databases">
        <title>Whole-genome sequence of a Rhodoblastus acidophilus DSM 142.</title>
        <authorList>
            <person name="Kyndt J.A."/>
            <person name="Meyer T.E."/>
        </authorList>
    </citation>
    <scope>NUCLEOTIDE SEQUENCE [LARGE SCALE GENOMIC DNA]</scope>
    <source>
        <strain evidence="11 12">DSM 142</strain>
    </source>
</reference>
<keyword evidence="5 7" id="KW-1133">Transmembrane helix</keyword>
<evidence type="ECO:0000313" key="12">
    <source>
        <dbReference type="Proteomes" id="UP000439113"/>
    </source>
</evidence>
<feature type="domain" description="Nucleoside transporter/FeoB GTPase Gate" evidence="10">
    <location>
        <begin position="100"/>
        <end position="198"/>
    </location>
</feature>